<dbReference type="InterPro" id="IPR013078">
    <property type="entry name" value="His_Pase_superF_clade-1"/>
</dbReference>
<sequence>MQILLVRHAQPVIEHNPDGPADPGLSNLGLRQASRLNAWLAHEPIDLVVTSPKRRAIETVSGVIALPVTHQVHDAFDEVDRLSNWYYPTEILASDGGEYWEGILRRDWDAIGWDSPEAFRQRVIDGWQALVAARPAERVVLGCHGGVVRQIVSHVLGLEGYPRLDISYASITRVEVDAKGNASMQSLNETGHIDGTRETFTDRLDHRPH</sequence>
<organism evidence="2">
    <name type="scientific">freshwater metagenome</name>
    <dbReference type="NCBI Taxonomy" id="449393"/>
    <lineage>
        <taxon>unclassified sequences</taxon>
        <taxon>metagenomes</taxon>
        <taxon>ecological metagenomes</taxon>
    </lineage>
</organism>
<dbReference type="GO" id="GO:0005737">
    <property type="term" value="C:cytoplasm"/>
    <property type="evidence" value="ECO:0007669"/>
    <property type="project" value="TreeGrafter"/>
</dbReference>
<dbReference type="EMBL" id="CAFABA010000107">
    <property type="protein sequence ID" value="CAB4834891.1"/>
    <property type="molecule type" value="Genomic_DNA"/>
</dbReference>
<reference evidence="2" key="1">
    <citation type="submission" date="2020-05" db="EMBL/GenBank/DDBJ databases">
        <authorList>
            <person name="Chiriac C."/>
            <person name="Salcher M."/>
            <person name="Ghai R."/>
            <person name="Kavagutti S V."/>
        </authorList>
    </citation>
    <scope>NUCLEOTIDE SEQUENCE</scope>
</reference>
<dbReference type="AlphaFoldDB" id="A0A6J7APL5"/>
<dbReference type="Gene3D" id="3.40.50.1240">
    <property type="entry name" value="Phosphoglycerate mutase-like"/>
    <property type="match status" value="1"/>
</dbReference>
<protein>
    <submittedName>
        <fullName evidence="2">Unannotated protein</fullName>
    </submittedName>
</protein>
<name>A0A6J7APL5_9ZZZZ</name>
<dbReference type="InterPro" id="IPR050275">
    <property type="entry name" value="PGM_Phosphatase"/>
</dbReference>
<feature type="compositionally biased region" description="Basic and acidic residues" evidence="1">
    <location>
        <begin position="191"/>
        <end position="209"/>
    </location>
</feature>
<dbReference type="SUPFAM" id="SSF53254">
    <property type="entry name" value="Phosphoglycerate mutase-like"/>
    <property type="match status" value="1"/>
</dbReference>
<accession>A0A6J7APL5</accession>
<dbReference type="CDD" id="cd07067">
    <property type="entry name" value="HP_PGM_like"/>
    <property type="match status" value="1"/>
</dbReference>
<dbReference type="PANTHER" id="PTHR48100">
    <property type="entry name" value="BROAD-SPECIFICITY PHOSPHATASE YOR283W-RELATED"/>
    <property type="match status" value="1"/>
</dbReference>
<dbReference type="InterPro" id="IPR029033">
    <property type="entry name" value="His_PPase_superfam"/>
</dbReference>
<evidence type="ECO:0000256" key="1">
    <source>
        <dbReference type="SAM" id="MobiDB-lite"/>
    </source>
</evidence>
<proteinExistence type="predicted"/>
<dbReference type="Pfam" id="PF00300">
    <property type="entry name" value="His_Phos_1"/>
    <property type="match status" value="1"/>
</dbReference>
<feature type="region of interest" description="Disordered" evidence="1">
    <location>
        <begin position="186"/>
        <end position="209"/>
    </location>
</feature>
<dbReference type="GO" id="GO:0016791">
    <property type="term" value="F:phosphatase activity"/>
    <property type="evidence" value="ECO:0007669"/>
    <property type="project" value="TreeGrafter"/>
</dbReference>
<dbReference type="SMART" id="SM00855">
    <property type="entry name" value="PGAM"/>
    <property type="match status" value="1"/>
</dbReference>
<dbReference type="PANTHER" id="PTHR48100:SF1">
    <property type="entry name" value="HISTIDINE PHOSPHATASE FAMILY PROTEIN-RELATED"/>
    <property type="match status" value="1"/>
</dbReference>
<gene>
    <name evidence="2" type="ORF">UFOPK3139_02234</name>
</gene>
<evidence type="ECO:0000313" key="2">
    <source>
        <dbReference type="EMBL" id="CAB4834891.1"/>
    </source>
</evidence>